<dbReference type="SUPFAM" id="SSF56935">
    <property type="entry name" value="Porins"/>
    <property type="match status" value="1"/>
</dbReference>
<feature type="domain" description="TonB-dependent receptor-like beta-barrel" evidence="10">
    <location>
        <begin position="495"/>
        <end position="1019"/>
    </location>
</feature>
<evidence type="ECO:0000256" key="9">
    <source>
        <dbReference type="RuleBase" id="RU003357"/>
    </source>
</evidence>
<evidence type="ECO:0000256" key="1">
    <source>
        <dbReference type="ARBA" id="ARBA00004571"/>
    </source>
</evidence>
<dbReference type="AlphaFoldDB" id="A0AA49GRB1"/>
<gene>
    <name evidence="12" type="ORF">K4G66_00950</name>
</gene>
<dbReference type="Gene3D" id="2.60.40.1120">
    <property type="entry name" value="Carboxypeptidase-like, regulatory domain"/>
    <property type="match status" value="1"/>
</dbReference>
<evidence type="ECO:0000256" key="5">
    <source>
        <dbReference type="ARBA" id="ARBA00023077"/>
    </source>
</evidence>
<dbReference type="NCBIfam" id="TIGR04057">
    <property type="entry name" value="SusC_RagA_signa"/>
    <property type="match status" value="1"/>
</dbReference>
<keyword evidence="5 9" id="KW-0798">TonB box</keyword>
<dbReference type="Pfam" id="PF07715">
    <property type="entry name" value="Plug"/>
    <property type="match status" value="1"/>
</dbReference>
<dbReference type="InterPro" id="IPR012910">
    <property type="entry name" value="Plug_dom"/>
</dbReference>
<accession>A0AA49GRB1</accession>
<evidence type="ECO:0000256" key="3">
    <source>
        <dbReference type="ARBA" id="ARBA00022452"/>
    </source>
</evidence>
<keyword evidence="3 8" id="KW-1134">Transmembrane beta strand</keyword>
<protein>
    <submittedName>
        <fullName evidence="12">TonB-dependent receptor</fullName>
    </submittedName>
</protein>
<dbReference type="PROSITE" id="PS52016">
    <property type="entry name" value="TONB_DEPENDENT_REC_3"/>
    <property type="match status" value="1"/>
</dbReference>
<proteinExistence type="inferred from homology"/>
<dbReference type="GO" id="GO:0009279">
    <property type="term" value="C:cell outer membrane"/>
    <property type="evidence" value="ECO:0007669"/>
    <property type="project" value="UniProtKB-SubCell"/>
</dbReference>
<evidence type="ECO:0000313" key="12">
    <source>
        <dbReference type="EMBL" id="WKN37275.1"/>
    </source>
</evidence>
<evidence type="ECO:0000256" key="8">
    <source>
        <dbReference type="PROSITE-ProRule" id="PRU01360"/>
    </source>
</evidence>
<keyword evidence="6 8" id="KW-0472">Membrane</keyword>
<evidence type="ECO:0000256" key="2">
    <source>
        <dbReference type="ARBA" id="ARBA00022448"/>
    </source>
</evidence>
<feature type="domain" description="TonB-dependent receptor plug" evidence="11">
    <location>
        <begin position="252"/>
        <end position="360"/>
    </location>
</feature>
<organism evidence="12">
    <name type="scientific">Roseihalotalea indica</name>
    <dbReference type="NCBI Taxonomy" id="2867963"/>
    <lineage>
        <taxon>Bacteria</taxon>
        <taxon>Pseudomonadati</taxon>
        <taxon>Bacteroidota</taxon>
        <taxon>Cytophagia</taxon>
        <taxon>Cytophagales</taxon>
        <taxon>Catalimonadaceae</taxon>
        <taxon>Roseihalotalea</taxon>
    </lineage>
</organism>
<evidence type="ECO:0000259" key="11">
    <source>
        <dbReference type="Pfam" id="PF07715"/>
    </source>
</evidence>
<evidence type="ECO:0000256" key="7">
    <source>
        <dbReference type="ARBA" id="ARBA00023237"/>
    </source>
</evidence>
<dbReference type="InterPro" id="IPR023997">
    <property type="entry name" value="TonB-dep_OMP_SusC/RagA_CS"/>
</dbReference>
<dbReference type="NCBIfam" id="TIGR04056">
    <property type="entry name" value="OMP_RagA_SusC"/>
    <property type="match status" value="1"/>
</dbReference>
<dbReference type="InterPro" id="IPR023996">
    <property type="entry name" value="TonB-dep_OMP_SusC/RagA"/>
</dbReference>
<dbReference type="InterPro" id="IPR037066">
    <property type="entry name" value="Plug_dom_sf"/>
</dbReference>
<evidence type="ECO:0000256" key="6">
    <source>
        <dbReference type="ARBA" id="ARBA00023136"/>
    </source>
</evidence>
<dbReference type="Pfam" id="PF00593">
    <property type="entry name" value="TonB_dep_Rec_b-barrel"/>
    <property type="match status" value="1"/>
</dbReference>
<dbReference type="SUPFAM" id="SSF49464">
    <property type="entry name" value="Carboxypeptidase regulatory domain-like"/>
    <property type="match status" value="1"/>
</dbReference>
<evidence type="ECO:0000259" key="10">
    <source>
        <dbReference type="Pfam" id="PF00593"/>
    </source>
</evidence>
<reference evidence="12" key="1">
    <citation type="journal article" date="2023" name="Comput. Struct. Biotechnol. J.">
        <title>Discovery of a novel marine Bacteroidetes with a rich repertoire of carbohydrate-active enzymes.</title>
        <authorList>
            <person name="Chen B."/>
            <person name="Liu G."/>
            <person name="Chen Q."/>
            <person name="Wang H."/>
            <person name="Liu L."/>
            <person name="Tang K."/>
        </authorList>
    </citation>
    <scope>NUCLEOTIDE SEQUENCE</scope>
    <source>
        <strain evidence="12">TK19036</strain>
    </source>
</reference>
<dbReference type="Gene3D" id="2.40.170.20">
    <property type="entry name" value="TonB-dependent receptor, beta-barrel domain"/>
    <property type="match status" value="1"/>
</dbReference>
<dbReference type="InterPro" id="IPR000531">
    <property type="entry name" value="Beta-barrel_TonB"/>
</dbReference>
<dbReference type="InterPro" id="IPR036942">
    <property type="entry name" value="Beta-barrel_TonB_sf"/>
</dbReference>
<dbReference type="InterPro" id="IPR008969">
    <property type="entry name" value="CarboxyPept-like_regulatory"/>
</dbReference>
<reference evidence="12" key="2">
    <citation type="journal article" date="2024" name="Antonie Van Leeuwenhoek">
        <title>Roseihalotalea indica gen. nov., sp. nov., a halophilic Bacteroidetes from mesopelagic Southwest Indian Ocean with higher carbohydrate metabolic potential.</title>
        <authorList>
            <person name="Chen B."/>
            <person name="Zhang M."/>
            <person name="Lin D."/>
            <person name="Ye J."/>
            <person name="Tang K."/>
        </authorList>
    </citation>
    <scope>NUCLEOTIDE SEQUENCE</scope>
    <source>
        <strain evidence="12">TK19036</strain>
    </source>
</reference>
<dbReference type="InterPro" id="IPR039426">
    <property type="entry name" value="TonB-dep_rcpt-like"/>
</dbReference>
<keyword evidence="12" id="KW-0675">Receptor</keyword>
<comment type="subcellular location">
    <subcellularLocation>
        <location evidence="1 8">Cell outer membrane</location>
        <topology evidence="1 8">Multi-pass membrane protein</topology>
    </subcellularLocation>
</comment>
<keyword evidence="2 8" id="KW-0813">Transport</keyword>
<evidence type="ECO:0000256" key="4">
    <source>
        <dbReference type="ARBA" id="ARBA00022692"/>
    </source>
</evidence>
<dbReference type="Pfam" id="PF13715">
    <property type="entry name" value="CarbopepD_reg_2"/>
    <property type="match status" value="1"/>
</dbReference>
<dbReference type="Gene3D" id="2.170.130.10">
    <property type="entry name" value="TonB-dependent receptor, plug domain"/>
    <property type="match status" value="1"/>
</dbReference>
<comment type="similarity">
    <text evidence="8 9">Belongs to the TonB-dependent receptor family.</text>
</comment>
<sequence length="1149" mass="125799">MNHSLQPWLLIFLFLIFTIQGVAQDQFLVSAHTGPPDRPSPPQEEQSLKQVLDEIKQEYQVTFGYPDELIRAKTVNAPFESREKNLEQILHSILDPLGLDFKKLDPLHYVIKAKQDNIPPLKKIDARKSNSLSRDSHSHNRRVFSASQQMQSALHQTIIEKNISGQVTDEAGEGLPGVNILAKGTTQGTVTDIDGNYQLTVKDNVNILIFSSIGYLTREIPINGQTTLNLTLTADVQSLSEVVVVGYGTQKKADVTGSVANVSEEVLQSRPVASFEDALQGRTSGVQIRQAGGNLNGKFSISIRGVGSVTGSNDPLIVVDGVPLYSADFSTINPKDIASIDILKDASATAIYGSRAANGVVIVSTKKGKAGTTQFTFNTDLGFEEITNRFDVMSTEQQRLLFVEAFKNSNRDISVYDDPSNPAWQVDTDWQELGTRTGFRQNYNLGFSGGSEQTQFSGSASYLNREGTLLNSDLKTWSLRVNVTSKLNDWLKLSTNLSGSHQLQNLQNNDSWGSSGFRSFVYQHSFTPAYDDNGNLTAVNTTAAPYFGANDNPLIDVLLPTRRDQVTRILGNTKLDVTLTDDLVLSGNLGGDVVLGEGYNYFPVYEIGRFSQPEGRVVVPNSQQINWVSDITLNYDKTFNQHSIKALAGFSAQQFLTKNSTTTGMGTVDNALNQLSNQTSFDANGSQISAGLVSTFLRLNYGYQDKYLLTATVRRDGSSKFGPDKRYGVFPSGSVAWRVSEEGFLQSSQFIDDLKFRVSYGLTGNQNIGDFAFITRAGAAPYVFGNSVVVGNAPQNIGNPDLQWEATKQFDIGADISILEGRIYATLDYYDKQSEDLLVSTPIPLTSGVGQDPIVNLGSVKNTGVEFSFFSRNITGNVSWTTDFNISYNKNEVINIGTNSIGEPLEIPGELIPLSNQQANLTRAGHPVGAFYMYQYAGVWQLGEEDEALEWSGAVPGDPRYADLNGNGVLDIGDKTFVGTPTPKFFGGMENTVSYKNLSLSLFLNFATGYQVYNTARNLFSRGVPFVQNFAEVADFWTPENPSNTVPRPSQGGNTTTLTTLVSTRFLEDADFLRVKNVRLSYTFPASMFNGNIVRGAQLTLSGTNLFTFTNYTGLDPEASSRASLLSAGIDYTPYPNTRLVSLGARVTF</sequence>
<dbReference type="EMBL" id="CP120682">
    <property type="protein sequence ID" value="WKN37275.1"/>
    <property type="molecule type" value="Genomic_DNA"/>
</dbReference>
<keyword evidence="4 8" id="KW-0812">Transmembrane</keyword>
<name>A0AA49GRB1_9BACT</name>
<keyword evidence="7 8" id="KW-0998">Cell outer membrane</keyword>